<gene>
    <name evidence="1" type="ORF">Sangu_1635700</name>
</gene>
<reference evidence="1" key="2">
    <citation type="journal article" date="2024" name="Plant">
        <title>Genomic evolution and insights into agronomic trait innovations of Sesamum species.</title>
        <authorList>
            <person name="Miao H."/>
            <person name="Wang L."/>
            <person name="Qu L."/>
            <person name="Liu H."/>
            <person name="Sun Y."/>
            <person name="Le M."/>
            <person name="Wang Q."/>
            <person name="Wei S."/>
            <person name="Zheng Y."/>
            <person name="Lin W."/>
            <person name="Duan Y."/>
            <person name="Cao H."/>
            <person name="Xiong S."/>
            <person name="Wang X."/>
            <person name="Wei L."/>
            <person name="Li C."/>
            <person name="Ma Q."/>
            <person name="Ju M."/>
            <person name="Zhao R."/>
            <person name="Li G."/>
            <person name="Mu C."/>
            <person name="Tian Q."/>
            <person name="Mei H."/>
            <person name="Zhang T."/>
            <person name="Gao T."/>
            <person name="Zhang H."/>
        </authorList>
    </citation>
    <scope>NUCLEOTIDE SEQUENCE</scope>
    <source>
        <strain evidence="1">G01</strain>
    </source>
</reference>
<dbReference type="InterPro" id="IPR046849">
    <property type="entry name" value="E2_motif"/>
</dbReference>
<proteinExistence type="predicted"/>
<dbReference type="Pfam" id="PF20430">
    <property type="entry name" value="Eplus_motif"/>
    <property type="match status" value="1"/>
</dbReference>
<evidence type="ECO:0000313" key="1">
    <source>
        <dbReference type="EMBL" id="KAL0330902.1"/>
    </source>
</evidence>
<organism evidence="1">
    <name type="scientific">Sesamum angustifolium</name>
    <dbReference type="NCBI Taxonomy" id="2727405"/>
    <lineage>
        <taxon>Eukaryota</taxon>
        <taxon>Viridiplantae</taxon>
        <taxon>Streptophyta</taxon>
        <taxon>Embryophyta</taxon>
        <taxon>Tracheophyta</taxon>
        <taxon>Spermatophyta</taxon>
        <taxon>Magnoliopsida</taxon>
        <taxon>eudicotyledons</taxon>
        <taxon>Gunneridae</taxon>
        <taxon>Pentapetalae</taxon>
        <taxon>asterids</taxon>
        <taxon>lamiids</taxon>
        <taxon>Lamiales</taxon>
        <taxon>Pedaliaceae</taxon>
        <taxon>Sesamum</taxon>
    </lineage>
</organism>
<name>A0AAW2MHB8_9LAMI</name>
<comment type="caution">
    <text evidence="1">The sequence shown here is derived from an EMBL/GenBank/DDBJ whole genome shotgun (WGS) entry which is preliminary data.</text>
</comment>
<reference evidence="1" key="1">
    <citation type="submission" date="2020-06" db="EMBL/GenBank/DDBJ databases">
        <authorList>
            <person name="Li T."/>
            <person name="Hu X."/>
            <person name="Zhang T."/>
            <person name="Song X."/>
            <person name="Zhang H."/>
            <person name="Dai N."/>
            <person name="Sheng W."/>
            <person name="Hou X."/>
            <person name="Wei L."/>
        </authorList>
    </citation>
    <scope>NUCLEOTIDE SEQUENCE</scope>
    <source>
        <strain evidence="1">G01</strain>
        <tissue evidence="1">Leaf</tissue>
    </source>
</reference>
<protein>
    <submittedName>
        <fullName evidence="1">Pentatricopeptide repeat-containing protein</fullName>
    </submittedName>
</protein>
<dbReference type="EMBL" id="JACGWK010000010">
    <property type="protein sequence ID" value="KAL0330902.1"/>
    <property type="molecule type" value="Genomic_DNA"/>
</dbReference>
<sequence>MRNKGVKKVPGWSWIELQNDVHAFNAEDHSHPNCREIYQALKELTDEIRISENASMIEVPLDDVDLASGYWIVGADGFIQNRSDM</sequence>
<accession>A0AAW2MHB8</accession>
<dbReference type="AlphaFoldDB" id="A0AAW2MHB8"/>